<feature type="region of interest" description="Disordered" evidence="6">
    <location>
        <begin position="140"/>
        <end position="170"/>
    </location>
</feature>
<dbReference type="Gene3D" id="1.25.40.180">
    <property type="match status" value="1"/>
</dbReference>
<feature type="region of interest" description="Disordered" evidence="6">
    <location>
        <begin position="434"/>
        <end position="454"/>
    </location>
</feature>
<dbReference type="InterPro" id="IPR003891">
    <property type="entry name" value="Initiation_fac_eIF4g_MI"/>
</dbReference>
<reference evidence="8 9" key="1">
    <citation type="submission" date="2024-03" db="EMBL/GenBank/DDBJ databases">
        <title>Adaptation during the transition from Ophiocordyceps entomopathogen to insect associate is accompanied by gene loss and intensified selection.</title>
        <authorList>
            <person name="Ward C.M."/>
            <person name="Onetto C.A."/>
            <person name="Borneman A.R."/>
        </authorList>
    </citation>
    <scope>NUCLEOTIDE SEQUENCE [LARGE SCALE GENOMIC DNA]</scope>
    <source>
        <strain evidence="8">AWRI1</strain>
        <tissue evidence="8">Single Adult Female</tissue>
    </source>
</reference>
<dbReference type="PROSITE" id="PS51366">
    <property type="entry name" value="MI"/>
    <property type="match status" value="1"/>
</dbReference>
<dbReference type="GO" id="GO:0005730">
    <property type="term" value="C:nucleolus"/>
    <property type="evidence" value="ECO:0007669"/>
    <property type="project" value="UniProtKB-SubCell"/>
</dbReference>
<feature type="coiled-coil region" evidence="5">
    <location>
        <begin position="212"/>
        <end position="261"/>
    </location>
</feature>
<dbReference type="Gene3D" id="1.10.472.10">
    <property type="entry name" value="Cyclin-like"/>
    <property type="match status" value="1"/>
</dbReference>
<gene>
    <name evidence="8" type="ORF">V9T40_014640</name>
</gene>
<dbReference type="InterPro" id="IPR004944">
    <property type="entry name" value="CDK5_activator"/>
</dbReference>
<evidence type="ECO:0000256" key="3">
    <source>
        <dbReference type="ARBA" id="ARBA00010175"/>
    </source>
</evidence>
<dbReference type="GO" id="GO:0042274">
    <property type="term" value="P:ribosomal small subunit biogenesis"/>
    <property type="evidence" value="ECO:0007669"/>
    <property type="project" value="TreeGrafter"/>
</dbReference>
<dbReference type="SMART" id="SM00543">
    <property type="entry name" value="MIF4G"/>
    <property type="match status" value="1"/>
</dbReference>
<dbReference type="InterPro" id="IPR003890">
    <property type="entry name" value="MIF4G-like_typ-3"/>
</dbReference>
<evidence type="ECO:0000313" key="8">
    <source>
        <dbReference type="EMBL" id="KAK7572168.1"/>
    </source>
</evidence>
<dbReference type="SMART" id="SM00544">
    <property type="entry name" value="MA3"/>
    <property type="match status" value="1"/>
</dbReference>
<dbReference type="GO" id="GO:0016533">
    <property type="term" value="C:protein kinase 5 complex"/>
    <property type="evidence" value="ECO:0007669"/>
    <property type="project" value="InterPro"/>
</dbReference>
<dbReference type="PANTHER" id="PTHR18034:SF4">
    <property type="entry name" value="NUCLEOLAR MIF4G DOMAIN-CONTAINING PROTEIN 1"/>
    <property type="match status" value="1"/>
</dbReference>
<comment type="subcellular location">
    <subcellularLocation>
        <location evidence="1">Nucleus</location>
        <location evidence="1">Nucleolus</location>
    </subcellularLocation>
</comment>
<dbReference type="Pfam" id="PF02854">
    <property type="entry name" value="MIF4G"/>
    <property type="match status" value="1"/>
</dbReference>
<dbReference type="PANTHER" id="PTHR18034">
    <property type="entry name" value="CELL CYCLE CONTROL PROTEIN CWF22-RELATED"/>
    <property type="match status" value="1"/>
</dbReference>
<dbReference type="InterPro" id="IPR036915">
    <property type="entry name" value="Cyclin-like_sf"/>
</dbReference>
<feature type="compositionally biased region" description="Acidic residues" evidence="6">
    <location>
        <begin position="327"/>
        <end position="342"/>
    </location>
</feature>
<dbReference type="AlphaFoldDB" id="A0AAN9TGS2"/>
<feature type="compositionally biased region" description="Acidic residues" evidence="6">
    <location>
        <begin position="352"/>
        <end position="365"/>
    </location>
</feature>
<dbReference type="Proteomes" id="UP001367676">
    <property type="component" value="Unassembled WGS sequence"/>
</dbReference>
<dbReference type="Pfam" id="PF03261">
    <property type="entry name" value="CDK5_activator"/>
    <property type="match status" value="1"/>
</dbReference>
<keyword evidence="5" id="KW-0175">Coiled coil</keyword>
<dbReference type="GO" id="GO:0003723">
    <property type="term" value="F:RNA binding"/>
    <property type="evidence" value="ECO:0007669"/>
    <property type="project" value="InterPro"/>
</dbReference>
<evidence type="ECO:0000256" key="2">
    <source>
        <dbReference type="ARBA" id="ARBA00006856"/>
    </source>
</evidence>
<feature type="region of interest" description="Disordered" evidence="6">
    <location>
        <begin position="322"/>
        <end position="399"/>
    </location>
</feature>
<dbReference type="EMBL" id="JBBCAQ010000038">
    <property type="protein sequence ID" value="KAK7572168.1"/>
    <property type="molecule type" value="Genomic_DNA"/>
</dbReference>
<evidence type="ECO:0000313" key="9">
    <source>
        <dbReference type="Proteomes" id="UP001367676"/>
    </source>
</evidence>
<feature type="compositionally biased region" description="Basic and acidic residues" evidence="6">
    <location>
        <begin position="366"/>
        <end position="386"/>
    </location>
</feature>
<organism evidence="8 9">
    <name type="scientific">Parthenolecanium corni</name>
    <dbReference type="NCBI Taxonomy" id="536013"/>
    <lineage>
        <taxon>Eukaryota</taxon>
        <taxon>Metazoa</taxon>
        <taxon>Ecdysozoa</taxon>
        <taxon>Arthropoda</taxon>
        <taxon>Hexapoda</taxon>
        <taxon>Insecta</taxon>
        <taxon>Pterygota</taxon>
        <taxon>Neoptera</taxon>
        <taxon>Paraneoptera</taxon>
        <taxon>Hemiptera</taxon>
        <taxon>Sternorrhyncha</taxon>
        <taxon>Coccoidea</taxon>
        <taxon>Coccidae</taxon>
        <taxon>Parthenolecanium</taxon>
    </lineage>
</organism>
<proteinExistence type="inferred from homology"/>
<evidence type="ECO:0000256" key="1">
    <source>
        <dbReference type="ARBA" id="ARBA00004604"/>
    </source>
</evidence>
<evidence type="ECO:0000256" key="5">
    <source>
        <dbReference type="SAM" id="Coils"/>
    </source>
</evidence>
<feature type="domain" description="MI" evidence="7">
    <location>
        <begin position="809"/>
        <end position="925"/>
    </location>
</feature>
<evidence type="ECO:0000256" key="4">
    <source>
        <dbReference type="ARBA" id="ARBA00023242"/>
    </source>
</evidence>
<name>A0AAN9TGS2_9HEMI</name>
<sequence length="1015" mass="117918">MASHHFDFRVYKQLFEKDKITLYLTTGLTTSLGDIPFINPANVVFVYMLVREMIKGDEINSELELQIMVLTCFYMSYSYMGNEISYPLKPFLIEESREDFWDRCLQIVNKMSGSMLRINSEPAYFTQIFTELKSFVKMGKNSKKSSAREHPKTRKQLRKEKRQLKKTKRNQFYLNKNKISKVESDASNDGPSVIVQKTKKIQPGNPSSNDSLSIVDRQLKQKQKEIKDLKKLEKQMREQRKRQLLETNEKEDRIIKSLEKKLRLDKRKNKSICKSFMDDGLDYLLEVCDFDRYKDSINLERELNENADFGDDLAVAVGKEKSNVASEELDSENEEMDFDDEMSIASNSDTEVRDDDSEEYEESESDIEKETTKMSEKQKPSKKCIESEVTTNKNELQKTEIGRVTNDKNDLKKTKNEKKPDVSDRMKMLQAFVSKESNSRVESDNNSMSEDEQLDVNSADEFEGAKTKKDQFKEDIYGRLRDKEGNIVQSNQGKYIPPQLRASLESSSNENSEVIQRLRKLMKGALNRLTESNMHSITAQMEDIYSKYSRNDTNSVLLKFLKETIVSPVLSAERIVIEHALLISLLHANVGSEIGAFILQNFIEDLHKMFEENICVEDKRIDNVVMFLCQLYNFKIYDGCLIYEILKKFVDKFQEKEVELILLVLKNVGFSLRKDDPVSLKELILNVQKKANESPALRESARVRFMLDTLTAVKNNNMLKIQNYDPSYVEHLRKIQKSFIRPGKYVTELKISLEDILNADTKGRWWIVGSAWTGDMNKTHDNKSATISETTAFDQKILNLARKQRMNTDTRKNIFCILMTAEDYVDAFEKLVKLGLKGQQYQEIIYVLMHCLLKEKKYNPYYAFIAEQFCSVDRKYQLAVQFSTWDKFKQINSFTNQQITNLAKFLAFLFIELKLPLSILKVLQFTEMNKPMVKLIRQIILTILLSDDESVIVEVFSRIAKSEKLFMLREGLLLFLQHFVLKNLEKNGGDESRLEMLSNRVEFAANVIRGSAASF</sequence>
<keyword evidence="4" id="KW-0539">Nucleus</keyword>
<evidence type="ECO:0000259" key="7">
    <source>
        <dbReference type="PROSITE" id="PS51366"/>
    </source>
</evidence>
<protein>
    <recommendedName>
        <fullName evidence="7">MI domain-containing protein</fullName>
    </recommendedName>
</protein>
<keyword evidence="9" id="KW-1185">Reference proteome</keyword>
<dbReference type="Pfam" id="PF02847">
    <property type="entry name" value="MA3"/>
    <property type="match status" value="1"/>
</dbReference>
<dbReference type="GO" id="GO:0061575">
    <property type="term" value="F:cyclin-dependent protein serine/threonine kinase activator activity"/>
    <property type="evidence" value="ECO:0007669"/>
    <property type="project" value="InterPro"/>
</dbReference>
<evidence type="ECO:0000256" key="6">
    <source>
        <dbReference type="SAM" id="MobiDB-lite"/>
    </source>
</evidence>
<comment type="similarity">
    <text evidence="2">Belongs to the CWC22 family.</text>
</comment>
<dbReference type="SUPFAM" id="SSF48371">
    <property type="entry name" value="ARM repeat"/>
    <property type="match status" value="1"/>
</dbReference>
<dbReference type="SUPFAM" id="SSF47954">
    <property type="entry name" value="Cyclin-like"/>
    <property type="match status" value="1"/>
</dbReference>
<dbReference type="InterPro" id="IPR016024">
    <property type="entry name" value="ARM-type_fold"/>
</dbReference>
<dbReference type="FunFam" id="1.25.40.180:FF:000032">
    <property type="entry name" value="Nucleolar MIF4G domain-containing protein 1"/>
    <property type="match status" value="1"/>
</dbReference>
<comment type="similarity">
    <text evidence="3">Belongs to the cyclin-dependent kinase 5 activator family.</text>
</comment>
<accession>A0AAN9TGS2</accession>
<comment type="caution">
    <text evidence="8">The sequence shown here is derived from an EMBL/GenBank/DDBJ whole genome shotgun (WGS) entry which is preliminary data.</text>
</comment>
<dbReference type="InterPro" id="IPR050781">
    <property type="entry name" value="CWC22_splicing_factor"/>
</dbReference>
<feature type="compositionally biased region" description="Basic residues" evidence="6">
    <location>
        <begin position="140"/>
        <end position="169"/>
    </location>
</feature>